<dbReference type="VEuPathDB" id="FungiDB:MGYG_03053"/>
<sequence length="104" mass="11448">MFRHSRFLNSRGRPEIVIIPGEFAVTISPLASLAVEETTNRARFRNDTGGQRPATLARCAVYGDSHAGFTSNAIIKCTFRGFSSRKRNLEKATTRSQSSEISAV</sequence>
<dbReference type="InParanoid" id="E4UQH7"/>
<dbReference type="RefSeq" id="XP_003175529.1">
    <property type="nucleotide sequence ID" value="XM_003175481.1"/>
</dbReference>
<dbReference type="Proteomes" id="UP000002669">
    <property type="component" value="Unassembled WGS sequence"/>
</dbReference>
<proteinExistence type="predicted"/>
<dbReference type="EMBL" id="DS989823">
    <property type="protein sequence ID" value="EFR00047.1"/>
    <property type="molecule type" value="Genomic_DNA"/>
</dbReference>
<evidence type="ECO:0000313" key="1">
    <source>
        <dbReference type="EMBL" id="EFR00047.1"/>
    </source>
</evidence>
<dbReference type="GeneID" id="10030837"/>
<reference evidence="2" key="1">
    <citation type="journal article" date="2012" name="MBio">
        <title>Comparative genome analysis of Trichophyton rubrum and related dermatophytes reveals candidate genes involved in infection.</title>
        <authorList>
            <person name="Martinez D.A."/>
            <person name="Oliver B.G."/>
            <person name="Graeser Y."/>
            <person name="Goldberg J.M."/>
            <person name="Li W."/>
            <person name="Martinez-Rossi N.M."/>
            <person name="Monod M."/>
            <person name="Shelest E."/>
            <person name="Barton R.C."/>
            <person name="Birch E."/>
            <person name="Brakhage A.A."/>
            <person name="Chen Z."/>
            <person name="Gurr S.J."/>
            <person name="Heiman D."/>
            <person name="Heitman J."/>
            <person name="Kosti I."/>
            <person name="Rossi A."/>
            <person name="Saif S."/>
            <person name="Samalova M."/>
            <person name="Saunders C.W."/>
            <person name="Shea T."/>
            <person name="Summerbell R.C."/>
            <person name="Xu J."/>
            <person name="Young S."/>
            <person name="Zeng Q."/>
            <person name="Birren B.W."/>
            <person name="Cuomo C.A."/>
            <person name="White T.C."/>
        </authorList>
    </citation>
    <scope>NUCLEOTIDE SEQUENCE [LARGE SCALE GENOMIC DNA]</scope>
    <source>
        <strain evidence="2">ATCC MYA-4604 / CBS 118893</strain>
    </source>
</reference>
<name>E4UQH7_ARTGP</name>
<keyword evidence="2" id="KW-1185">Reference proteome</keyword>
<accession>E4UQH7</accession>
<gene>
    <name evidence="1" type="ORF">MGYG_03053</name>
</gene>
<organism evidence="2">
    <name type="scientific">Arthroderma gypseum (strain ATCC MYA-4604 / CBS 118893)</name>
    <name type="common">Microsporum gypseum</name>
    <dbReference type="NCBI Taxonomy" id="535722"/>
    <lineage>
        <taxon>Eukaryota</taxon>
        <taxon>Fungi</taxon>
        <taxon>Dikarya</taxon>
        <taxon>Ascomycota</taxon>
        <taxon>Pezizomycotina</taxon>
        <taxon>Eurotiomycetes</taxon>
        <taxon>Eurotiomycetidae</taxon>
        <taxon>Onygenales</taxon>
        <taxon>Arthrodermataceae</taxon>
        <taxon>Nannizzia</taxon>
    </lineage>
</organism>
<protein>
    <submittedName>
        <fullName evidence="1">Uncharacterized protein</fullName>
    </submittedName>
</protein>
<dbReference type="HOGENOM" id="CLU_2249457_0_0_1"/>
<dbReference type="AlphaFoldDB" id="E4UQH7"/>
<evidence type="ECO:0000313" key="2">
    <source>
        <dbReference type="Proteomes" id="UP000002669"/>
    </source>
</evidence>